<gene>
    <name evidence="3" type="ORF">SAMN04489812_6022</name>
</gene>
<keyword evidence="4" id="KW-1185">Reference proteome</keyword>
<keyword evidence="2" id="KW-0812">Transmembrane</keyword>
<name>A0A1H2AKS7_9ACTN</name>
<keyword evidence="2" id="KW-0472">Membrane</keyword>
<protein>
    <submittedName>
        <fullName evidence="3">Uncharacterized protein</fullName>
    </submittedName>
</protein>
<reference evidence="3 4" key="1">
    <citation type="submission" date="2016-10" db="EMBL/GenBank/DDBJ databases">
        <authorList>
            <person name="de Groot N.N."/>
        </authorList>
    </citation>
    <scope>NUCLEOTIDE SEQUENCE [LARGE SCALE GENOMIC DNA]</scope>
    <source>
        <strain evidence="3 4">DSM 21800</strain>
    </source>
</reference>
<dbReference type="InterPro" id="IPR025680">
    <property type="entry name" value="DddI"/>
</dbReference>
<dbReference type="RefSeq" id="WP_157683868.1">
    <property type="nucleotide sequence ID" value="NZ_LT629772.1"/>
</dbReference>
<feature type="transmembrane region" description="Helical" evidence="2">
    <location>
        <begin position="103"/>
        <end position="122"/>
    </location>
</feature>
<dbReference type="EMBL" id="LT629772">
    <property type="protein sequence ID" value="SDT46568.1"/>
    <property type="molecule type" value="Genomic_DNA"/>
</dbReference>
<evidence type="ECO:0000256" key="2">
    <source>
        <dbReference type="SAM" id="Phobius"/>
    </source>
</evidence>
<sequence>MTDLAAGVTRYPAGAAAGRMPRVLWLVGGLCFVVGVVAAFVTGGDPRWIAGIAAVGILLPLVSLLLPWWLRPVLLIGVTVAAGLSVDRIGIESTGWDWGRDRDLAYAACYFGSLILGLALLWKASDRRAWRRRLASAEGAPPSGQDPTGGRKIGRLLIWSDRKYEYEVADPSVEAALQAVRALDGENHTLVSIHIGRGELDVGGDAAGTMIIQQSDNRRSWRNGYQVADPAVIDRKTDPWADGRPKINITYAGADKVYPDQLLTTLPAAEAAVRSWVERAERDRSLNWWRMPGWDGLQRPPALQERDTPGGSSGSGDTDASHGL</sequence>
<dbReference type="AlphaFoldDB" id="A0A1H2AKS7"/>
<feature type="transmembrane region" description="Helical" evidence="2">
    <location>
        <begin position="23"/>
        <end position="42"/>
    </location>
</feature>
<feature type="transmembrane region" description="Helical" evidence="2">
    <location>
        <begin position="73"/>
        <end position="91"/>
    </location>
</feature>
<dbReference type="STRING" id="630515.SAMN04489812_6022"/>
<accession>A0A1H2AKS7</accession>
<dbReference type="Pfam" id="PF14430">
    <property type="entry name" value="Imm1"/>
    <property type="match status" value="1"/>
</dbReference>
<proteinExistence type="predicted"/>
<keyword evidence="2" id="KW-1133">Transmembrane helix</keyword>
<evidence type="ECO:0000313" key="3">
    <source>
        <dbReference type="EMBL" id="SDT46568.1"/>
    </source>
</evidence>
<dbReference type="Proteomes" id="UP000199103">
    <property type="component" value="Chromosome I"/>
</dbReference>
<evidence type="ECO:0000313" key="4">
    <source>
        <dbReference type="Proteomes" id="UP000199103"/>
    </source>
</evidence>
<organism evidence="3 4">
    <name type="scientific">Microlunatus soli</name>
    <dbReference type="NCBI Taxonomy" id="630515"/>
    <lineage>
        <taxon>Bacteria</taxon>
        <taxon>Bacillati</taxon>
        <taxon>Actinomycetota</taxon>
        <taxon>Actinomycetes</taxon>
        <taxon>Propionibacteriales</taxon>
        <taxon>Propionibacteriaceae</taxon>
        <taxon>Microlunatus</taxon>
    </lineage>
</organism>
<evidence type="ECO:0000256" key="1">
    <source>
        <dbReference type="SAM" id="MobiDB-lite"/>
    </source>
</evidence>
<feature type="region of interest" description="Disordered" evidence="1">
    <location>
        <begin position="297"/>
        <end position="324"/>
    </location>
</feature>
<feature type="transmembrane region" description="Helical" evidence="2">
    <location>
        <begin position="48"/>
        <end position="66"/>
    </location>
</feature>